<reference evidence="3" key="1">
    <citation type="submission" date="2018-09" db="EMBL/GenBank/DDBJ databases">
        <authorList>
            <person name="Zhu H."/>
        </authorList>
    </citation>
    <scope>NUCLEOTIDE SEQUENCE [LARGE SCALE GENOMIC DNA]</scope>
    <source>
        <strain evidence="3">K1S02-23</strain>
    </source>
</reference>
<dbReference type="SUPFAM" id="SSF54427">
    <property type="entry name" value="NTF2-like"/>
    <property type="match status" value="1"/>
</dbReference>
<dbReference type="OrthoDB" id="9781757at2"/>
<evidence type="ECO:0000313" key="2">
    <source>
        <dbReference type="EMBL" id="RJG01333.1"/>
    </source>
</evidence>
<dbReference type="Pfam" id="PF07858">
    <property type="entry name" value="LEH"/>
    <property type="match status" value="1"/>
</dbReference>
<comment type="caution">
    <text evidence="2">The sequence shown here is derived from an EMBL/GenBank/DDBJ whole genome shotgun (WGS) entry which is preliminary data.</text>
</comment>
<dbReference type="Proteomes" id="UP000266327">
    <property type="component" value="Unassembled WGS sequence"/>
</dbReference>
<dbReference type="RefSeq" id="WP_119784782.1">
    <property type="nucleotide sequence ID" value="NZ_QYUQ01000002.1"/>
</dbReference>
<name>A0A3A3FYU3_9BURK</name>
<protein>
    <recommendedName>
        <fullName evidence="1">Limonene-1,2-epoxide hydrolase domain-containing protein</fullName>
    </recommendedName>
</protein>
<dbReference type="EMBL" id="QYUQ01000002">
    <property type="protein sequence ID" value="RJG01333.1"/>
    <property type="molecule type" value="Genomic_DNA"/>
</dbReference>
<sequence>MSAGDNEAHVLAFFKAWEKGTFADLCEAYRTYLAPDVRYENSGVAPCNGIEEAIDLITSVCTLPELDIQTIEVEMFHIAAVGDVVFTERTDWHRNTNGIATLVPKICGVMEFKNGLIARWADYFDPKAGFPDTKLEEQAKLA</sequence>
<gene>
    <name evidence="2" type="ORF">D3878_06840</name>
</gene>
<accession>A0A3A3FYU3</accession>
<evidence type="ECO:0000313" key="3">
    <source>
        <dbReference type="Proteomes" id="UP000266327"/>
    </source>
</evidence>
<feature type="domain" description="Limonene-1,2-epoxide hydrolase" evidence="1">
    <location>
        <begin position="9"/>
        <end position="125"/>
    </location>
</feature>
<dbReference type="InterPro" id="IPR032710">
    <property type="entry name" value="NTF2-like_dom_sf"/>
</dbReference>
<evidence type="ECO:0000259" key="1">
    <source>
        <dbReference type="Pfam" id="PF07858"/>
    </source>
</evidence>
<proteinExistence type="predicted"/>
<dbReference type="AlphaFoldDB" id="A0A3A3FYU3"/>
<dbReference type="InterPro" id="IPR013100">
    <property type="entry name" value="LEH"/>
</dbReference>
<organism evidence="2 3">
    <name type="scientific">Noviherbaspirillum sedimenti</name>
    <dbReference type="NCBI Taxonomy" id="2320865"/>
    <lineage>
        <taxon>Bacteria</taxon>
        <taxon>Pseudomonadati</taxon>
        <taxon>Pseudomonadota</taxon>
        <taxon>Betaproteobacteria</taxon>
        <taxon>Burkholderiales</taxon>
        <taxon>Oxalobacteraceae</taxon>
        <taxon>Noviherbaspirillum</taxon>
    </lineage>
</organism>
<keyword evidence="3" id="KW-1185">Reference proteome</keyword>
<dbReference type="Gene3D" id="3.10.450.50">
    <property type="match status" value="1"/>
</dbReference>